<keyword evidence="3" id="KW-0539">Nucleus</keyword>
<feature type="signal peptide" evidence="5">
    <location>
        <begin position="1"/>
        <end position="15"/>
    </location>
</feature>
<dbReference type="EMBL" id="JALLPJ020000257">
    <property type="protein sequence ID" value="KAL3797324.1"/>
    <property type="molecule type" value="Genomic_DNA"/>
</dbReference>
<dbReference type="SUPFAM" id="SSF46785">
    <property type="entry name" value="Winged helix' DNA-binding domain"/>
    <property type="match status" value="1"/>
</dbReference>
<dbReference type="Proteomes" id="UP001530400">
    <property type="component" value="Unassembled WGS sequence"/>
</dbReference>
<protein>
    <recommendedName>
        <fullName evidence="6">HSF-type DNA-binding domain-containing protein</fullName>
    </recommendedName>
</protein>
<dbReference type="GO" id="GO:0003677">
    <property type="term" value="F:DNA binding"/>
    <property type="evidence" value="ECO:0007669"/>
    <property type="project" value="UniProtKB-KW"/>
</dbReference>
<comment type="caution">
    <text evidence="7">The sequence shown here is derived from an EMBL/GenBank/DDBJ whole genome shotgun (WGS) entry which is preliminary data.</text>
</comment>
<dbReference type="InterPro" id="IPR000232">
    <property type="entry name" value="HSF_DNA-bd"/>
</dbReference>
<evidence type="ECO:0000256" key="5">
    <source>
        <dbReference type="SAM" id="SignalP"/>
    </source>
</evidence>
<evidence type="ECO:0000259" key="6">
    <source>
        <dbReference type="SMART" id="SM00415"/>
    </source>
</evidence>
<keyword evidence="2" id="KW-0238">DNA-binding</keyword>
<feature type="domain" description="HSF-type DNA-binding" evidence="6">
    <location>
        <begin position="26"/>
        <end position="127"/>
    </location>
</feature>
<keyword evidence="8" id="KW-1185">Reference proteome</keyword>
<comment type="similarity">
    <text evidence="4">Belongs to the HSF family.</text>
</comment>
<organism evidence="7 8">
    <name type="scientific">Cyclotella atomus</name>
    <dbReference type="NCBI Taxonomy" id="382360"/>
    <lineage>
        <taxon>Eukaryota</taxon>
        <taxon>Sar</taxon>
        <taxon>Stramenopiles</taxon>
        <taxon>Ochrophyta</taxon>
        <taxon>Bacillariophyta</taxon>
        <taxon>Coscinodiscophyceae</taxon>
        <taxon>Thalassiosirophycidae</taxon>
        <taxon>Stephanodiscales</taxon>
        <taxon>Stephanodiscaceae</taxon>
        <taxon>Cyclotella</taxon>
    </lineage>
</organism>
<comment type="subcellular location">
    <subcellularLocation>
        <location evidence="1">Nucleus</location>
    </subcellularLocation>
</comment>
<name>A0ABD3QBK3_9STRA</name>
<evidence type="ECO:0000313" key="7">
    <source>
        <dbReference type="EMBL" id="KAL3797324.1"/>
    </source>
</evidence>
<dbReference type="InterPro" id="IPR036388">
    <property type="entry name" value="WH-like_DNA-bd_sf"/>
</dbReference>
<dbReference type="GO" id="GO:0005634">
    <property type="term" value="C:nucleus"/>
    <property type="evidence" value="ECO:0007669"/>
    <property type="project" value="UniProtKB-SubCell"/>
</dbReference>
<dbReference type="PANTHER" id="PTHR10015">
    <property type="entry name" value="HEAT SHOCK TRANSCRIPTION FACTOR"/>
    <property type="match status" value="1"/>
</dbReference>
<keyword evidence="5" id="KW-0732">Signal</keyword>
<evidence type="ECO:0000313" key="8">
    <source>
        <dbReference type="Proteomes" id="UP001530400"/>
    </source>
</evidence>
<proteinExistence type="inferred from homology"/>
<dbReference type="InterPro" id="IPR036390">
    <property type="entry name" value="WH_DNA-bd_sf"/>
</dbReference>
<evidence type="ECO:0000256" key="4">
    <source>
        <dbReference type="RuleBase" id="RU004020"/>
    </source>
</evidence>
<dbReference type="PANTHER" id="PTHR10015:SF206">
    <property type="entry name" value="HSF-TYPE DNA-BINDING DOMAIN-CONTAINING PROTEIN"/>
    <property type="match status" value="1"/>
</dbReference>
<gene>
    <name evidence="7" type="ORF">ACHAWO_005483</name>
</gene>
<evidence type="ECO:0000256" key="1">
    <source>
        <dbReference type="ARBA" id="ARBA00004123"/>
    </source>
</evidence>
<dbReference type="AlphaFoldDB" id="A0ABD3QBK3"/>
<dbReference type="SMART" id="SM00415">
    <property type="entry name" value="HSF"/>
    <property type="match status" value="1"/>
</dbReference>
<reference evidence="7 8" key="1">
    <citation type="submission" date="2024-10" db="EMBL/GenBank/DDBJ databases">
        <title>Updated reference genomes for cyclostephanoid diatoms.</title>
        <authorList>
            <person name="Roberts W.R."/>
            <person name="Alverson A.J."/>
        </authorList>
    </citation>
    <scope>NUCLEOTIDE SEQUENCE [LARGE SCALE GENOMIC DNA]</scope>
    <source>
        <strain evidence="7 8">AJA010-31</strain>
    </source>
</reference>
<sequence>MFRIMHLHLCPVAVAQTVIFCNHEGDQEVFPYKLYRLLETIEETSTDDVAACIMWLPHGRAFIVRNEDVFVSKVLSAHFKQTRLRSFTRQLLLWGFKRILDGPDRGSWYHSKFLRGKPSSLALVKRTAIKSNVTETSTGHSSILGNVITPNFCEMPSIELDTPEEAMKALGKTPSDDDGAPKPFVYAKASKNLPLIAGHGMIPNLSGWLNPVLTMQRPLWINTSPAMFYPYLNRMGHVSYPCIPSGCEGLSASPLKSEGLPNGLANQDEELKQLAEWRFPTAVPNSNQNDFGLNALVLGTDDLVVKAIQYAFRDMPSPRVRLFKSYPHLMTQDNSMASVHLSFSQHIDPMQGVNQQDCFAFGSHQYQQHQDVALPPIEEFPYSTSFHSGASFSTSEDFATSLQKEEVHLNEITFDSNQQLPELGLNLEEDDELVQFIDGALSDDGEWP</sequence>
<feature type="chain" id="PRO_5044882727" description="HSF-type DNA-binding domain-containing protein" evidence="5">
    <location>
        <begin position="16"/>
        <end position="448"/>
    </location>
</feature>
<dbReference type="Pfam" id="PF00447">
    <property type="entry name" value="HSF_DNA-bind"/>
    <property type="match status" value="1"/>
</dbReference>
<dbReference type="FunFam" id="1.10.10.10:FF:000479">
    <property type="entry name" value="Predicted protein"/>
    <property type="match status" value="1"/>
</dbReference>
<evidence type="ECO:0000256" key="3">
    <source>
        <dbReference type="ARBA" id="ARBA00023242"/>
    </source>
</evidence>
<dbReference type="Gene3D" id="1.10.10.10">
    <property type="entry name" value="Winged helix-like DNA-binding domain superfamily/Winged helix DNA-binding domain"/>
    <property type="match status" value="1"/>
</dbReference>
<accession>A0ABD3QBK3</accession>
<evidence type="ECO:0000256" key="2">
    <source>
        <dbReference type="ARBA" id="ARBA00023125"/>
    </source>
</evidence>